<proteinExistence type="inferred from homology"/>
<evidence type="ECO:0000256" key="1">
    <source>
        <dbReference type="ARBA" id="ARBA00007227"/>
    </source>
</evidence>
<dbReference type="RefSeq" id="WP_053129327.1">
    <property type="nucleotide sequence ID" value="NZ_CP012382.1"/>
</dbReference>
<dbReference type="InterPro" id="IPR010359">
    <property type="entry name" value="IrrE_HExxH"/>
</dbReference>
<comment type="similarity">
    <text evidence="1">Belongs to the short-chain fatty acyl-CoA assimilation regulator (ScfR) family.</text>
</comment>
<dbReference type="InterPro" id="IPR001387">
    <property type="entry name" value="Cro/C1-type_HTH"/>
</dbReference>
<dbReference type="InterPro" id="IPR052345">
    <property type="entry name" value="Rad_response_metalloprotease"/>
</dbReference>
<reference evidence="4" key="1">
    <citation type="journal article" date="2015" name="J. Biotechnol.">
        <title>Complete genome sequence of Streptomyces ambofaciens ATCC 23877, the spiramycin producer.</title>
        <authorList>
            <person name="Thibessard A."/>
            <person name="Haas D."/>
            <person name="Gerbaud C."/>
            <person name="Aigle B."/>
            <person name="Lautru S."/>
            <person name="Pernodet J.L."/>
            <person name="Leblond P."/>
        </authorList>
    </citation>
    <scope>NUCLEOTIDE SEQUENCE [LARGE SCALE GENOMIC DNA]</scope>
    <source>
        <strain evidence="4">ATCC 23877 / 3486 / DSM 40053 / JCM 4204 / NBRC 12836 / NRRL B-2516</strain>
    </source>
</reference>
<dbReference type="KEGG" id="samb:SAM23877_2164"/>
<accession>A0A0K2AQD2</accession>
<name>A0A0K2AQD2_STRA7</name>
<evidence type="ECO:0000313" key="4">
    <source>
        <dbReference type="Proteomes" id="UP000061018"/>
    </source>
</evidence>
<dbReference type="GO" id="GO:0003677">
    <property type="term" value="F:DNA binding"/>
    <property type="evidence" value="ECO:0007669"/>
    <property type="project" value="InterPro"/>
</dbReference>
<dbReference type="EMBL" id="CP012382">
    <property type="protein sequence ID" value="AKZ55213.1"/>
    <property type="molecule type" value="Genomic_DNA"/>
</dbReference>
<organism evidence="3 4">
    <name type="scientific">Streptomyces ambofaciens (strain ATCC 23877 / 3486 / DSM 40053 / JCM 4204 / NBRC 12836 / NRRL B-2516)</name>
    <dbReference type="NCBI Taxonomy" id="278992"/>
    <lineage>
        <taxon>Bacteria</taxon>
        <taxon>Bacillati</taxon>
        <taxon>Actinomycetota</taxon>
        <taxon>Actinomycetes</taxon>
        <taxon>Kitasatosporales</taxon>
        <taxon>Streptomycetaceae</taxon>
        <taxon>Streptomyces</taxon>
    </lineage>
</organism>
<dbReference type="STRING" id="1889.SAM40697_1968"/>
<dbReference type="Gene3D" id="1.10.10.2910">
    <property type="match status" value="1"/>
</dbReference>
<gene>
    <name evidence="3" type="ORF">SAM23877_2164</name>
</gene>
<dbReference type="SUPFAM" id="SSF47413">
    <property type="entry name" value="lambda repressor-like DNA-binding domains"/>
    <property type="match status" value="1"/>
</dbReference>
<dbReference type="Gene3D" id="1.10.260.40">
    <property type="entry name" value="lambda repressor-like DNA-binding domains"/>
    <property type="match status" value="1"/>
</dbReference>
<dbReference type="Pfam" id="PF01381">
    <property type="entry name" value="HTH_3"/>
    <property type="match status" value="1"/>
</dbReference>
<sequence>MGIGRRVAEARAEQGVTQEQLAVAVGLERSALAKIETEKRRLSALELVAIARELKRRVEWFVDDAPPALVSYRRAHPDVATQAIDLRLDELVRETEFVVSCIPGLISGQPEPLPHPTTAAEAEEMADTARRLLGLGPADPAHNIAGLAAALGLLIFSLDLGEGADAGTVLLERGGVTLVNGSRMVGRRRLAAAHELGHYLIADEYALDWRIASSEADGLEARLDRFARALLLPESDLRTRWARWTNAPDESWRDAAVRAASHYRVDMATLARRLKELRLVEHSRAEDIRQVQTRRADIVEKDLVVSDELAPASLPRAYEQAVLALYRREAVTEGRALGLLLGTFDSASLPELPPVPGSEIWTVTS</sequence>
<dbReference type="PANTHER" id="PTHR43236:SF1">
    <property type="entry name" value="BLL7220 PROTEIN"/>
    <property type="match status" value="1"/>
</dbReference>
<protein>
    <recommendedName>
        <fullName evidence="2">HTH cro/C1-type domain-containing protein</fullName>
    </recommendedName>
</protein>
<dbReference type="Pfam" id="PF06114">
    <property type="entry name" value="Peptidase_M78"/>
    <property type="match status" value="1"/>
</dbReference>
<dbReference type="PROSITE" id="PS50943">
    <property type="entry name" value="HTH_CROC1"/>
    <property type="match status" value="1"/>
</dbReference>
<dbReference type="Proteomes" id="UP000061018">
    <property type="component" value="Chromosome"/>
</dbReference>
<dbReference type="SMART" id="SM00530">
    <property type="entry name" value="HTH_XRE"/>
    <property type="match status" value="1"/>
</dbReference>
<evidence type="ECO:0000313" key="3">
    <source>
        <dbReference type="EMBL" id="AKZ55213.1"/>
    </source>
</evidence>
<dbReference type="CDD" id="cd00093">
    <property type="entry name" value="HTH_XRE"/>
    <property type="match status" value="1"/>
</dbReference>
<dbReference type="InterPro" id="IPR010982">
    <property type="entry name" value="Lambda_DNA-bd_dom_sf"/>
</dbReference>
<dbReference type="AlphaFoldDB" id="A0A0K2AQD2"/>
<feature type="domain" description="HTH cro/C1-type" evidence="2">
    <location>
        <begin position="7"/>
        <end position="61"/>
    </location>
</feature>
<dbReference type="PANTHER" id="PTHR43236">
    <property type="entry name" value="ANTITOXIN HIGA1"/>
    <property type="match status" value="1"/>
</dbReference>
<evidence type="ECO:0000259" key="2">
    <source>
        <dbReference type="PROSITE" id="PS50943"/>
    </source>
</evidence>